<evidence type="ECO:0000256" key="4">
    <source>
        <dbReference type="SAM" id="MobiDB-lite"/>
    </source>
</evidence>
<gene>
    <name evidence="6" type="ORF">HP550_06070</name>
</gene>
<evidence type="ECO:0000256" key="2">
    <source>
        <dbReference type="ARBA" id="ARBA00022679"/>
    </source>
</evidence>
<accession>A0A7Y6A0T5</accession>
<dbReference type="GO" id="GO:0008168">
    <property type="term" value="F:methyltransferase activity"/>
    <property type="evidence" value="ECO:0007669"/>
    <property type="project" value="UniProtKB-KW"/>
</dbReference>
<dbReference type="EMBL" id="JABMCI010000055">
    <property type="protein sequence ID" value="NUU16815.1"/>
    <property type="molecule type" value="Genomic_DNA"/>
</dbReference>
<keyword evidence="2 6" id="KW-0808">Transferase</keyword>
<dbReference type="SUPFAM" id="SSF53335">
    <property type="entry name" value="S-adenosyl-L-methionine-dependent methyltransferases"/>
    <property type="match status" value="1"/>
</dbReference>
<dbReference type="InterPro" id="IPR029063">
    <property type="entry name" value="SAM-dependent_MTases_sf"/>
</dbReference>
<comment type="caution">
    <text evidence="6">The sequence shown here is derived from an EMBL/GenBank/DDBJ whole genome shotgun (WGS) entry which is preliminary data.</text>
</comment>
<keyword evidence="3" id="KW-0949">S-adenosyl-L-methionine</keyword>
<dbReference type="GO" id="GO:0032259">
    <property type="term" value="P:methylation"/>
    <property type="evidence" value="ECO:0007669"/>
    <property type="project" value="UniProtKB-KW"/>
</dbReference>
<organism evidence="6 7">
    <name type="scientific">Cellulomonas humilata</name>
    <dbReference type="NCBI Taxonomy" id="144055"/>
    <lineage>
        <taxon>Bacteria</taxon>
        <taxon>Bacillati</taxon>
        <taxon>Actinomycetota</taxon>
        <taxon>Actinomycetes</taxon>
        <taxon>Micrococcales</taxon>
        <taxon>Cellulomonadaceae</taxon>
        <taxon>Cellulomonas</taxon>
    </lineage>
</organism>
<protein>
    <submittedName>
        <fullName evidence="6">Class I SAM-dependent methyltransferase</fullName>
    </submittedName>
</protein>
<dbReference type="RefSeq" id="WP_175346696.1">
    <property type="nucleotide sequence ID" value="NZ_JABMCI010000055.1"/>
</dbReference>
<evidence type="ECO:0000313" key="6">
    <source>
        <dbReference type="EMBL" id="NUU16815.1"/>
    </source>
</evidence>
<feature type="region of interest" description="Disordered" evidence="4">
    <location>
        <begin position="1"/>
        <end position="21"/>
    </location>
</feature>
<dbReference type="InterPro" id="IPR013217">
    <property type="entry name" value="Methyltransf_12"/>
</dbReference>
<evidence type="ECO:0000256" key="1">
    <source>
        <dbReference type="ARBA" id="ARBA00022603"/>
    </source>
</evidence>
<name>A0A7Y6A0T5_9CELL</name>
<dbReference type="Gene3D" id="3.40.50.150">
    <property type="entry name" value="Vaccinia Virus protein VP39"/>
    <property type="match status" value="1"/>
</dbReference>
<feature type="domain" description="Methyltransferase type 12" evidence="5">
    <location>
        <begin position="57"/>
        <end position="145"/>
    </location>
</feature>
<proteinExistence type="predicted"/>
<dbReference type="CDD" id="cd02440">
    <property type="entry name" value="AdoMet_MTases"/>
    <property type="match status" value="1"/>
</dbReference>
<sequence>MAAVPDDEGNSATPRPTAGPDYAERLARLESARWKQLLDVQAPYRRHVQRLRLGRTVDVGCGIGRNLESLDPGSVGVDHNPHSVQVARSRGLDAWTDEEFFADPVLSAPESFDGLLAAHLVEHLPADQILDVVQPYVSVLAPGGRAAFITPMERGYASDATHVRFSDFPVLIELCAQLGLEVRRTYSFPFPRWTGRLFTYNEFVVLATKPAA</sequence>
<dbReference type="Pfam" id="PF08242">
    <property type="entry name" value="Methyltransf_12"/>
    <property type="match status" value="1"/>
</dbReference>
<dbReference type="AlphaFoldDB" id="A0A7Y6A0T5"/>
<evidence type="ECO:0000259" key="5">
    <source>
        <dbReference type="Pfam" id="PF08242"/>
    </source>
</evidence>
<evidence type="ECO:0000256" key="3">
    <source>
        <dbReference type="ARBA" id="ARBA00022691"/>
    </source>
</evidence>
<dbReference type="Proteomes" id="UP000565724">
    <property type="component" value="Unassembled WGS sequence"/>
</dbReference>
<reference evidence="6 7" key="1">
    <citation type="submission" date="2020-05" db="EMBL/GenBank/DDBJ databases">
        <title>Genome Sequencing of Type Strains.</title>
        <authorList>
            <person name="Lemaire J.F."/>
            <person name="Inderbitzin P."/>
            <person name="Gregorio O.A."/>
            <person name="Collins S.B."/>
            <person name="Wespe N."/>
            <person name="Knight-Connoni V."/>
        </authorList>
    </citation>
    <scope>NUCLEOTIDE SEQUENCE [LARGE SCALE GENOMIC DNA]</scope>
    <source>
        <strain evidence="6 7">ATCC 25174</strain>
    </source>
</reference>
<evidence type="ECO:0000313" key="7">
    <source>
        <dbReference type="Proteomes" id="UP000565724"/>
    </source>
</evidence>
<dbReference type="PANTHER" id="PTHR43464">
    <property type="entry name" value="METHYLTRANSFERASE"/>
    <property type="match status" value="1"/>
</dbReference>
<keyword evidence="7" id="KW-1185">Reference proteome</keyword>
<keyword evidence="1 6" id="KW-0489">Methyltransferase</keyword>
<dbReference type="PANTHER" id="PTHR43464:SF19">
    <property type="entry name" value="UBIQUINONE BIOSYNTHESIS O-METHYLTRANSFERASE, MITOCHONDRIAL"/>
    <property type="match status" value="1"/>
</dbReference>